<keyword evidence="2" id="KW-1185">Reference proteome</keyword>
<proteinExistence type="predicted"/>
<protein>
    <submittedName>
        <fullName evidence="1">DUF6387 family protein</fullName>
    </submittedName>
</protein>
<reference evidence="1 2" key="1">
    <citation type="submission" date="2022-07" db="EMBL/GenBank/DDBJ databases">
        <title>Methylomonas rivi sp. nov., Methylomonas rosea sp. nov., Methylomonas aureus sp. nov. and Methylomonas subterranea sp. nov., four novel methanotrophs isolated from a freshwater creek and the deep terrestrial subsurface.</title>
        <authorList>
            <person name="Abin C."/>
            <person name="Sankaranarayanan K."/>
            <person name="Garner C."/>
            <person name="Sindelar R."/>
            <person name="Kotary K."/>
            <person name="Garner R."/>
            <person name="Barclay S."/>
            <person name="Lawson P."/>
            <person name="Krumholz L."/>
        </authorList>
    </citation>
    <scope>NUCLEOTIDE SEQUENCE [LARGE SCALE GENOMIC DNA]</scope>
    <source>
        <strain evidence="1 2">WSC-6</strain>
    </source>
</reference>
<evidence type="ECO:0000313" key="1">
    <source>
        <dbReference type="EMBL" id="MCQ8128154.1"/>
    </source>
</evidence>
<organism evidence="1 2">
    <name type="scientific">Methylomonas rivi</name>
    <dbReference type="NCBI Taxonomy" id="2952226"/>
    <lineage>
        <taxon>Bacteria</taxon>
        <taxon>Pseudomonadati</taxon>
        <taxon>Pseudomonadota</taxon>
        <taxon>Gammaproteobacteria</taxon>
        <taxon>Methylococcales</taxon>
        <taxon>Methylococcaceae</taxon>
        <taxon>Methylomonas</taxon>
    </lineage>
</organism>
<comment type="caution">
    <text evidence="1">The sequence shown here is derived from an EMBL/GenBank/DDBJ whole genome shotgun (WGS) entry which is preliminary data.</text>
</comment>
<dbReference type="Proteomes" id="UP001524586">
    <property type="component" value="Unassembled WGS sequence"/>
</dbReference>
<name>A0ABT1U2U1_9GAMM</name>
<dbReference type="RefSeq" id="WP_256614526.1">
    <property type="nucleotide sequence ID" value="NZ_JANIBK010000024.1"/>
</dbReference>
<dbReference type="EMBL" id="JANIBK010000024">
    <property type="protein sequence ID" value="MCQ8128154.1"/>
    <property type="molecule type" value="Genomic_DNA"/>
</dbReference>
<sequence>MKKSPNLPNWFKLESYYGMETLTPKEWLENLSERQFFLSSLEYSSSIDASFADKYFQGIITDPLRNKRYWAEGLQPSSAVSTLTNLGACTIAQTLKFTAPQSVLSIKDYKDLVRHSRRSLFDENTKEYLQSDFRDRTSHTRVTVNLYANDEQIIADFKKWLEKVRQDKNLVAPKKLFNEVDFKEWAEYMILPYLDLIIWSKYNEIKITQPVLGNVLFPDEIVDTTERIRRTIKPKAEWLMQESTINALALQLSSSV</sequence>
<gene>
    <name evidence="1" type="ORF">NP596_06755</name>
</gene>
<dbReference type="Pfam" id="PF19924">
    <property type="entry name" value="DUF6387"/>
    <property type="match status" value="1"/>
</dbReference>
<dbReference type="InterPro" id="IPR045664">
    <property type="entry name" value="DUF6387"/>
</dbReference>
<evidence type="ECO:0000313" key="2">
    <source>
        <dbReference type="Proteomes" id="UP001524586"/>
    </source>
</evidence>
<accession>A0ABT1U2U1</accession>